<name>A0A2U1Q4C8_ARTAN</name>
<protein>
    <submittedName>
        <fullName evidence="2">Uncharacterized protein</fullName>
    </submittedName>
</protein>
<feature type="region of interest" description="Disordered" evidence="1">
    <location>
        <begin position="1"/>
        <end position="23"/>
    </location>
</feature>
<reference evidence="2 3" key="1">
    <citation type="journal article" date="2018" name="Mol. Plant">
        <title>The genome of Artemisia annua provides insight into the evolution of Asteraceae family and artemisinin biosynthesis.</title>
        <authorList>
            <person name="Shen Q."/>
            <person name="Zhang L."/>
            <person name="Liao Z."/>
            <person name="Wang S."/>
            <person name="Yan T."/>
            <person name="Shi P."/>
            <person name="Liu M."/>
            <person name="Fu X."/>
            <person name="Pan Q."/>
            <person name="Wang Y."/>
            <person name="Lv Z."/>
            <person name="Lu X."/>
            <person name="Zhang F."/>
            <person name="Jiang W."/>
            <person name="Ma Y."/>
            <person name="Chen M."/>
            <person name="Hao X."/>
            <person name="Li L."/>
            <person name="Tang Y."/>
            <person name="Lv G."/>
            <person name="Zhou Y."/>
            <person name="Sun X."/>
            <person name="Brodelius P.E."/>
            <person name="Rose J.K.C."/>
            <person name="Tang K."/>
        </authorList>
    </citation>
    <scope>NUCLEOTIDE SEQUENCE [LARGE SCALE GENOMIC DNA]</scope>
    <source>
        <strain evidence="3">cv. Huhao1</strain>
        <tissue evidence="2">Leaf</tissue>
    </source>
</reference>
<dbReference type="EMBL" id="PKPP01000429">
    <property type="protein sequence ID" value="PWA92874.1"/>
    <property type="molecule type" value="Genomic_DNA"/>
</dbReference>
<keyword evidence="3" id="KW-1185">Reference proteome</keyword>
<organism evidence="2 3">
    <name type="scientific">Artemisia annua</name>
    <name type="common">Sweet wormwood</name>
    <dbReference type="NCBI Taxonomy" id="35608"/>
    <lineage>
        <taxon>Eukaryota</taxon>
        <taxon>Viridiplantae</taxon>
        <taxon>Streptophyta</taxon>
        <taxon>Embryophyta</taxon>
        <taxon>Tracheophyta</taxon>
        <taxon>Spermatophyta</taxon>
        <taxon>Magnoliopsida</taxon>
        <taxon>eudicotyledons</taxon>
        <taxon>Gunneridae</taxon>
        <taxon>Pentapetalae</taxon>
        <taxon>asterids</taxon>
        <taxon>campanulids</taxon>
        <taxon>Asterales</taxon>
        <taxon>Asteraceae</taxon>
        <taxon>Asteroideae</taxon>
        <taxon>Anthemideae</taxon>
        <taxon>Artemisiinae</taxon>
        <taxon>Artemisia</taxon>
    </lineage>
</organism>
<dbReference type="AlphaFoldDB" id="A0A2U1Q4C8"/>
<accession>A0A2U1Q4C8</accession>
<sequence>MKRLDKKAAANYPESVDPHDYPAKSNALYQSVADLKPENVKPYSQPETLDERIEMQKGKQEIDMASFTGVTTPGKRTMQRRRSCNIVYLVETIKASNPQHVKA</sequence>
<dbReference type="Proteomes" id="UP000245207">
    <property type="component" value="Unassembled WGS sequence"/>
</dbReference>
<proteinExistence type="predicted"/>
<comment type="caution">
    <text evidence="2">The sequence shown here is derived from an EMBL/GenBank/DDBJ whole genome shotgun (WGS) entry which is preliminary data.</text>
</comment>
<gene>
    <name evidence="2" type="ORF">CTI12_AA076950</name>
</gene>
<evidence type="ECO:0000313" key="3">
    <source>
        <dbReference type="Proteomes" id="UP000245207"/>
    </source>
</evidence>
<evidence type="ECO:0000313" key="2">
    <source>
        <dbReference type="EMBL" id="PWA92874.1"/>
    </source>
</evidence>
<evidence type="ECO:0000256" key="1">
    <source>
        <dbReference type="SAM" id="MobiDB-lite"/>
    </source>
</evidence>